<gene>
    <name evidence="1" type="ORF">SAMN04489717_4133</name>
</gene>
<dbReference type="SUPFAM" id="SSF110296">
    <property type="entry name" value="Oligoxyloglucan reducing end-specific cellobiohydrolase"/>
    <property type="match status" value="1"/>
</dbReference>
<name>A0A1H1VM92_9ACTN</name>
<dbReference type="CDD" id="cd15482">
    <property type="entry name" value="Sialidase_non-viral"/>
    <property type="match status" value="1"/>
</dbReference>
<evidence type="ECO:0000313" key="1">
    <source>
        <dbReference type="EMBL" id="SDS86044.1"/>
    </source>
</evidence>
<dbReference type="Gene3D" id="2.130.10.10">
    <property type="entry name" value="YVTN repeat-like/Quinoprotein amine dehydrogenase"/>
    <property type="match status" value="1"/>
</dbReference>
<accession>A0A1H1VM92</accession>
<keyword evidence="2" id="KW-1185">Reference proteome</keyword>
<protein>
    <recommendedName>
        <fullName evidence="3">BNR/Asp-box repeat-containing protein</fullName>
    </recommendedName>
</protein>
<dbReference type="STRING" id="117157.SAMN04489717_4133"/>
<evidence type="ECO:0008006" key="3">
    <source>
        <dbReference type="Google" id="ProtNLM"/>
    </source>
</evidence>
<dbReference type="InterPro" id="IPR015943">
    <property type="entry name" value="WD40/YVTN_repeat-like_dom_sf"/>
</dbReference>
<dbReference type="GO" id="GO:0010411">
    <property type="term" value="P:xyloglucan metabolic process"/>
    <property type="evidence" value="ECO:0007669"/>
    <property type="project" value="TreeGrafter"/>
</dbReference>
<dbReference type="InterPro" id="IPR052025">
    <property type="entry name" value="Xyloglucanase_GH74"/>
</dbReference>
<dbReference type="PANTHER" id="PTHR43739">
    <property type="entry name" value="XYLOGLUCANASE (EUROFUNG)"/>
    <property type="match status" value="1"/>
</dbReference>
<evidence type="ECO:0000313" key="2">
    <source>
        <dbReference type="Proteomes" id="UP000198983"/>
    </source>
</evidence>
<sequence length="399" mass="42327">MAGVPSSSPVNTDAAPVPDQGGTVVLLVGTTKGAFVFCADRGRMSWRCLGPLLPGWQIYDLTMLPTTGRLLAATNHQAYGPTVRVSDDFGAGWRPVQESPRFPDGGGRSVREIWRFGGPERGPGTRLYAGTADAGLFTSGDEGESWTLVESLDAHPTRPFWDVPATAGSLHSVVLDPADPRRMWVGVAGAGVFGSVDGGATWEPRNYGLPPAPPGHPHPEVGRHVHKLAIDPTPPHPLYLQHRGAVSTSTDGGHSWRPVPGRLPGAFGFPLAVDRHGALYVAPLAGPAERYMPDGRLGLYRSTDAGTTWTECRQGLPATPQYVSVLRDAVAVDDLDPVGVYFGTTSGELYASADGGDTWRRTPGQFTRVTSVRARVLDPGAATWFDAEALTDRLGAGTP</sequence>
<proteinExistence type="predicted"/>
<dbReference type="AlphaFoldDB" id="A0A1H1VM92"/>
<dbReference type="Proteomes" id="UP000198983">
    <property type="component" value="Chromosome I"/>
</dbReference>
<dbReference type="EMBL" id="LT629732">
    <property type="protein sequence ID" value="SDS86044.1"/>
    <property type="molecule type" value="Genomic_DNA"/>
</dbReference>
<reference evidence="1 2" key="1">
    <citation type="submission" date="2016-10" db="EMBL/GenBank/DDBJ databases">
        <authorList>
            <person name="de Groot N.N."/>
        </authorList>
    </citation>
    <scope>NUCLEOTIDE SEQUENCE [LARGE SCALE GENOMIC DNA]</scope>
    <source>
        <strain evidence="1 2">DSM 22024</strain>
    </source>
</reference>
<organism evidence="1 2">
    <name type="scientific">Actinopolymorpha singaporensis</name>
    <dbReference type="NCBI Taxonomy" id="117157"/>
    <lineage>
        <taxon>Bacteria</taxon>
        <taxon>Bacillati</taxon>
        <taxon>Actinomycetota</taxon>
        <taxon>Actinomycetes</taxon>
        <taxon>Propionibacteriales</taxon>
        <taxon>Actinopolymorphaceae</taxon>
        <taxon>Actinopolymorpha</taxon>
    </lineage>
</organism>
<dbReference type="PANTHER" id="PTHR43739:SF5">
    <property type="entry name" value="EXO-ALPHA-SIALIDASE"/>
    <property type="match status" value="1"/>
</dbReference>